<evidence type="ECO:0000313" key="1">
    <source>
        <dbReference type="EMBL" id="CRY95562.1"/>
    </source>
</evidence>
<reference evidence="1" key="2">
    <citation type="submission" date="2015-07" db="EMBL/GenBank/DDBJ databases">
        <title>Plasmids, circular viruses and viroids from rat gut.</title>
        <authorList>
            <person name="Jorgensen T.J."/>
            <person name="Hansen M.A."/>
            <person name="Xu Z."/>
            <person name="Tabak M.A."/>
            <person name="Sorensen S.J."/>
            <person name="Hansen L.H."/>
        </authorList>
    </citation>
    <scope>NUCLEOTIDE SEQUENCE</scope>
    <source>
        <plasmid evidence="1">pRGRH0668</plasmid>
    </source>
</reference>
<organism evidence="1">
    <name type="scientific">uncultured prokaryote</name>
    <dbReference type="NCBI Taxonomy" id="198431"/>
    <lineage>
        <taxon>unclassified sequences</taxon>
        <taxon>environmental samples</taxon>
    </lineage>
</organism>
<sequence>MVDVWNQDTLRLMAMTGLQWDIIWLSQGIGWDDERKIAFEGTYGVTITHIELPPPADILVTFDPNIWAPIYDYGDQTGFDATQADCDILAFKGNQGGAWPALWP</sequence>
<proteinExistence type="predicted"/>
<name>A0A0H5QI45_9ZZZZ</name>
<dbReference type="EMBL" id="LN853290">
    <property type="protein sequence ID" value="CRY95562.1"/>
    <property type="molecule type" value="Genomic_DNA"/>
</dbReference>
<protein>
    <submittedName>
        <fullName evidence="1">Uncharacterized protein</fullName>
    </submittedName>
</protein>
<reference evidence="1" key="1">
    <citation type="submission" date="2015-06" db="EMBL/GenBank/DDBJ databases">
        <authorList>
            <person name="Joergensen T."/>
        </authorList>
    </citation>
    <scope>NUCLEOTIDE SEQUENCE</scope>
    <source>
        <plasmid evidence="1">pRGRH0668</plasmid>
    </source>
</reference>
<accession>A0A0H5QI45</accession>
<geneLocation type="plasmid" evidence="1">
    <name>pRGRH0668</name>
</geneLocation>
<keyword evidence="1" id="KW-0614">Plasmid</keyword>
<dbReference type="AlphaFoldDB" id="A0A0H5QI45"/>